<dbReference type="AlphaFoldDB" id="A0A553PGJ5"/>
<name>A0A553PGJ5_TIGCA</name>
<keyword evidence="2" id="KW-1185">Reference proteome</keyword>
<dbReference type="Gene3D" id="1.10.510.10">
    <property type="entry name" value="Transferase(Phosphotransferase) domain 1"/>
    <property type="match status" value="1"/>
</dbReference>
<organism evidence="1 2">
    <name type="scientific">Tigriopus californicus</name>
    <name type="common">Marine copepod</name>
    <dbReference type="NCBI Taxonomy" id="6832"/>
    <lineage>
        <taxon>Eukaryota</taxon>
        <taxon>Metazoa</taxon>
        <taxon>Ecdysozoa</taxon>
        <taxon>Arthropoda</taxon>
        <taxon>Crustacea</taxon>
        <taxon>Multicrustacea</taxon>
        <taxon>Hexanauplia</taxon>
        <taxon>Copepoda</taxon>
        <taxon>Harpacticoida</taxon>
        <taxon>Harpacticidae</taxon>
        <taxon>Tigriopus</taxon>
    </lineage>
</organism>
<accession>A0A553PGJ5</accession>
<sequence>MTLIISSCADGPSSEELAEKLKAGLRLKIPSYPANDGNEKSLNALYSIMLHCWQLDPCSRPAFDVLHEDFANFDIAIEEKYYHSPREVLDRSGFFTRMRRKKRAKKR</sequence>
<evidence type="ECO:0000313" key="1">
    <source>
        <dbReference type="EMBL" id="TRY76807.1"/>
    </source>
</evidence>
<dbReference type="Proteomes" id="UP000318571">
    <property type="component" value="Chromosome 5"/>
</dbReference>
<evidence type="ECO:0000313" key="2">
    <source>
        <dbReference type="Proteomes" id="UP000318571"/>
    </source>
</evidence>
<protein>
    <recommendedName>
        <fullName evidence="3">Serine-threonine/tyrosine-protein kinase catalytic domain-containing protein</fullName>
    </recommendedName>
</protein>
<proteinExistence type="predicted"/>
<dbReference type="EMBL" id="VCGU01000004">
    <property type="protein sequence ID" value="TRY76807.1"/>
    <property type="molecule type" value="Genomic_DNA"/>
</dbReference>
<comment type="caution">
    <text evidence="1">The sequence shown here is derived from an EMBL/GenBank/DDBJ whole genome shotgun (WGS) entry which is preliminary data.</text>
</comment>
<reference evidence="1 2" key="1">
    <citation type="journal article" date="2018" name="Nat. Ecol. Evol.">
        <title>Genomic signatures of mitonuclear coevolution across populations of Tigriopus californicus.</title>
        <authorList>
            <person name="Barreto F.S."/>
            <person name="Watson E.T."/>
            <person name="Lima T.G."/>
            <person name="Willett C.S."/>
            <person name="Edmands S."/>
            <person name="Li W."/>
            <person name="Burton R.S."/>
        </authorList>
    </citation>
    <scope>NUCLEOTIDE SEQUENCE [LARGE SCALE GENOMIC DNA]</scope>
    <source>
        <strain evidence="1 2">San Diego</strain>
    </source>
</reference>
<evidence type="ECO:0008006" key="3">
    <source>
        <dbReference type="Google" id="ProtNLM"/>
    </source>
</evidence>
<gene>
    <name evidence="1" type="ORF">TCAL_11853</name>
</gene>